<keyword evidence="2" id="KW-1185">Reference proteome</keyword>
<organism evidence="1 2">
    <name type="scientific">Pseudomonas asuensis</name>
    <dbReference type="NCBI Taxonomy" id="1825787"/>
    <lineage>
        <taxon>Bacteria</taxon>
        <taxon>Pseudomonadati</taxon>
        <taxon>Pseudomonadota</taxon>
        <taxon>Gammaproteobacteria</taxon>
        <taxon>Pseudomonadales</taxon>
        <taxon>Pseudomonadaceae</taxon>
        <taxon>Pseudomonas</taxon>
    </lineage>
</organism>
<dbReference type="RefSeq" id="WP_188868502.1">
    <property type="nucleotide sequence ID" value="NZ_BMNW01000018.1"/>
</dbReference>
<dbReference type="Proteomes" id="UP000616499">
    <property type="component" value="Unassembled WGS sequence"/>
</dbReference>
<dbReference type="EMBL" id="BMNW01000018">
    <property type="protein sequence ID" value="GGM30371.1"/>
    <property type="molecule type" value="Genomic_DNA"/>
</dbReference>
<accession>A0ABQ2H4G7</accession>
<evidence type="ECO:0000313" key="2">
    <source>
        <dbReference type="Proteomes" id="UP000616499"/>
    </source>
</evidence>
<protein>
    <submittedName>
        <fullName evidence="1">Phage capsid completion protein</fullName>
    </submittedName>
</protein>
<sequence>MSGFIAVAQASELTVINDGWWPDIDANQLRAAQRIDSSVTDTRLQVAITGAMISANRDLVAFKARNTLLGYASLAEVPSDSISGQSLLVQLYTRAVSCLACSELYERYRSYDTTKAGSQSADELTPSIDEYRRDARWAIRDLLGLGRSTVELI</sequence>
<comment type="caution">
    <text evidence="1">The sequence shown here is derived from an EMBL/GenBank/DDBJ whole genome shotgun (WGS) entry which is preliminary data.</text>
</comment>
<dbReference type="InterPro" id="IPR009225">
    <property type="entry name" value="Phage_head_completion_GpL"/>
</dbReference>
<proteinExistence type="predicted"/>
<gene>
    <name evidence="1" type="primary">L</name>
    <name evidence="1" type="ORF">GCM10009425_46210</name>
</gene>
<name>A0ABQ2H4G7_9PSED</name>
<evidence type="ECO:0000313" key="1">
    <source>
        <dbReference type="EMBL" id="GGM30371.1"/>
    </source>
</evidence>
<reference evidence="2" key="1">
    <citation type="journal article" date="2019" name="Int. J. Syst. Evol. Microbiol.">
        <title>The Global Catalogue of Microorganisms (GCM) 10K type strain sequencing project: providing services to taxonomists for standard genome sequencing and annotation.</title>
        <authorList>
            <consortium name="The Broad Institute Genomics Platform"/>
            <consortium name="The Broad Institute Genome Sequencing Center for Infectious Disease"/>
            <person name="Wu L."/>
            <person name="Ma J."/>
        </authorList>
    </citation>
    <scope>NUCLEOTIDE SEQUENCE [LARGE SCALE GENOMIC DNA]</scope>
    <source>
        <strain evidence="2">JCM 13501</strain>
    </source>
</reference>
<dbReference type="Pfam" id="PF05926">
    <property type="entry name" value="Phage_GPL"/>
    <property type="match status" value="1"/>
</dbReference>